<feature type="region of interest" description="Disordered" evidence="1">
    <location>
        <begin position="51"/>
        <end position="72"/>
    </location>
</feature>
<accession>A0A7J6V2E5</accession>
<dbReference type="Proteomes" id="UP000554482">
    <property type="component" value="Unassembled WGS sequence"/>
</dbReference>
<comment type="caution">
    <text evidence="2">The sequence shown here is derived from an EMBL/GenBank/DDBJ whole genome shotgun (WGS) entry which is preliminary data.</text>
</comment>
<feature type="compositionally biased region" description="Acidic residues" evidence="1">
    <location>
        <begin position="57"/>
        <end position="72"/>
    </location>
</feature>
<keyword evidence="3" id="KW-1185">Reference proteome</keyword>
<organism evidence="2 3">
    <name type="scientific">Thalictrum thalictroides</name>
    <name type="common">Rue-anemone</name>
    <name type="synonym">Anemone thalictroides</name>
    <dbReference type="NCBI Taxonomy" id="46969"/>
    <lineage>
        <taxon>Eukaryota</taxon>
        <taxon>Viridiplantae</taxon>
        <taxon>Streptophyta</taxon>
        <taxon>Embryophyta</taxon>
        <taxon>Tracheophyta</taxon>
        <taxon>Spermatophyta</taxon>
        <taxon>Magnoliopsida</taxon>
        <taxon>Ranunculales</taxon>
        <taxon>Ranunculaceae</taxon>
        <taxon>Thalictroideae</taxon>
        <taxon>Thalictrum</taxon>
    </lineage>
</organism>
<evidence type="ECO:0000313" key="3">
    <source>
        <dbReference type="Proteomes" id="UP000554482"/>
    </source>
</evidence>
<dbReference type="EMBL" id="JABWDY010039941">
    <property type="protein sequence ID" value="KAF5178552.1"/>
    <property type="molecule type" value="Genomic_DNA"/>
</dbReference>
<proteinExistence type="predicted"/>
<dbReference type="AlphaFoldDB" id="A0A7J6V2E5"/>
<sequence length="72" mass="8004">MGSEAEVVEEHSSCSQPHVANFADITQTIESWTRAEIGGTEVIATEKERNFTTSDSDCNEDFMDDNDVDDFV</sequence>
<evidence type="ECO:0000313" key="2">
    <source>
        <dbReference type="EMBL" id="KAF5178552.1"/>
    </source>
</evidence>
<reference evidence="2 3" key="1">
    <citation type="submission" date="2020-06" db="EMBL/GenBank/DDBJ databases">
        <title>Transcriptomic and genomic resources for Thalictrum thalictroides and T. hernandezii: Facilitating candidate gene discovery in an emerging model plant lineage.</title>
        <authorList>
            <person name="Arias T."/>
            <person name="Riano-Pachon D.M."/>
            <person name="Di Stilio V.S."/>
        </authorList>
    </citation>
    <scope>NUCLEOTIDE SEQUENCE [LARGE SCALE GENOMIC DNA]</scope>
    <source>
        <strain evidence="3">cv. WT478/WT964</strain>
        <tissue evidence="2">Leaves</tissue>
    </source>
</reference>
<name>A0A7J6V2E5_THATH</name>
<gene>
    <name evidence="2" type="ORF">FRX31_031861</name>
</gene>
<protein>
    <submittedName>
        <fullName evidence="2">Uncharacterized protein</fullName>
    </submittedName>
</protein>
<evidence type="ECO:0000256" key="1">
    <source>
        <dbReference type="SAM" id="MobiDB-lite"/>
    </source>
</evidence>